<keyword evidence="4 5" id="KW-0238">DNA-binding</keyword>
<dbReference type="GO" id="GO:0008270">
    <property type="term" value="F:zinc ion binding"/>
    <property type="evidence" value="ECO:0007669"/>
    <property type="project" value="UniProtKB-KW"/>
</dbReference>
<dbReference type="OrthoDB" id="8032401at2759"/>
<dbReference type="InParanoid" id="A0A7R8YMA0"/>
<keyword evidence="3" id="KW-0862">Zinc</keyword>
<dbReference type="AlphaFoldDB" id="A0A7R8YMA0"/>
<feature type="coiled-coil region" evidence="6">
    <location>
        <begin position="202"/>
        <end position="236"/>
    </location>
</feature>
<protein>
    <recommendedName>
        <fullName evidence="7">THAP-type domain-containing protein</fullName>
    </recommendedName>
</protein>
<evidence type="ECO:0000256" key="5">
    <source>
        <dbReference type="PROSITE-ProRule" id="PRU00309"/>
    </source>
</evidence>
<gene>
    <name evidence="8" type="ORF">HERILL_LOCUS627</name>
</gene>
<dbReference type="InterPro" id="IPR006612">
    <property type="entry name" value="THAP_Znf"/>
</dbReference>
<keyword evidence="9" id="KW-1185">Reference proteome</keyword>
<evidence type="ECO:0000313" key="9">
    <source>
        <dbReference type="Proteomes" id="UP000594454"/>
    </source>
</evidence>
<dbReference type="SMART" id="SM00980">
    <property type="entry name" value="THAP"/>
    <property type="match status" value="1"/>
</dbReference>
<keyword evidence="2 5" id="KW-0863">Zinc-finger</keyword>
<dbReference type="EMBL" id="LR899009">
    <property type="protein sequence ID" value="CAD7077262.1"/>
    <property type="molecule type" value="Genomic_DNA"/>
</dbReference>
<organism evidence="8 9">
    <name type="scientific">Hermetia illucens</name>
    <name type="common">Black soldier fly</name>
    <dbReference type="NCBI Taxonomy" id="343691"/>
    <lineage>
        <taxon>Eukaryota</taxon>
        <taxon>Metazoa</taxon>
        <taxon>Ecdysozoa</taxon>
        <taxon>Arthropoda</taxon>
        <taxon>Hexapoda</taxon>
        <taxon>Insecta</taxon>
        <taxon>Pterygota</taxon>
        <taxon>Neoptera</taxon>
        <taxon>Endopterygota</taxon>
        <taxon>Diptera</taxon>
        <taxon>Brachycera</taxon>
        <taxon>Stratiomyomorpha</taxon>
        <taxon>Stratiomyidae</taxon>
        <taxon>Hermetiinae</taxon>
        <taxon>Hermetia</taxon>
    </lineage>
</organism>
<evidence type="ECO:0000256" key="3">
    <source>
        <dbReference type="ARBA" id="ARBA00022833"/>
    </source>
</evidence>
<evidence type="ECO:0000259" key="7">
    <source>
        <dbReference type="PROSITE" id="PS50950"/>
    </source>
</evidence>
<evidence type="ECO:0000256" key="4">
    <source>
        <dbReference type="ARBA" id="ARBA00023125"/>
    </source>
</evidence>
<dbReference type="GO" id="GO:0003677">
    <property type="term" value="F:DNA binding"/>
    <property type="evidence" value="ECO:0007669"/>
    <property type="project" value="UniProtKB-UniRule"/>
</dbReference>
<accession>A0A7R8YMA0</accession>
<name>A0A7R8YMA0_HERIL</name>
<dbReference type="Pfam" id="PF05485">
    <property type="entry name" value="THAP"/>
    <property type="match status" value="1"/>
</dbReference>
<dbReference type="InterPro" id="IPR038441">
    <property type="entry name" value="THAP_Znf_sf"/>
</dbReference>
<sequence>MPYVVKCLLCENDANNVKDGTQFFRVPVDVDVRERWQNALQCKKFSSRNFICSKHFNPDDLQCVSGQIFLGKHALPIHPDKKESHLQSDLITMPMINLQIDRNSSDEESTAESVVSPMRTERFVAPEEPLKYISRIPIFHLQTVQCGEYGKPIQAPLKDTISQGTQTSIDDVASVAPKSIGTQIPDSEDMEYFNPEETLIQQSNEANELAKANSTIQDLNELLKEKNASIHSLQNKILHQTRKINHLIKIIGNLRRAGFRYNVAPLHGNNYSPSNGLKSAAGEIKIQTIQAVPPEVESTKTNHPVVSKATVVAQTAHGPALPRI</sequence>
<keyword evidence="1" id="KW-0479">Metal-binding</keyword>
<feature type="domain" description="THAP-type" evidence="7">
    <location>
        <begin position="1"/>
        <end position="79"/>
    </location>
</feature>
<dbReference type="PROSITE" id="PS50950">
    <property type="entry name" value="ZF_THAP"/>
    <property type="match status" value="1"/>
</dbReference>
<dbReference type="Gene3D" id="6.20.210.20">
    <property type="entry name" value="THAP domain"/>
    <property type="match status" value="1"/>
</dbReference>
<proteinExistence type="predicted"/>
<reference evidence="8 9" key="1">
    <citation type="submission" date="2020-11" db="EMBL/GenBank/DDBJ databases">
        <authorList>
            <person name="Wallbank WR R."/>
            <person name="Pardo Diaz C."/>
            <person name="Kozak K."/>
            <person name="Martin S."/>
            <person name="Jiggins C."/>
            <person name="Moest M."/>
            <person name="Warren A I."/>
            <person name="Generalovic N T."/>
            <person name="Byers J.R.P. K."/>
            <person name="Montejo-Kovacevich G."/>
            <person name="Yen C E."/>
        </authorList>
    </citation>
    <scope>NUCLEOTIDE SEQUENCE [LARGE SCALE GENOMIC DNA]</scope>
</reference>
<dbReference type="SMART" id="SM00692">
    <property type="entry name" value="DM3"/>
    <property type="match status" value="1"/>
</dbReference>
<evidence type="ECO:0000256" key="6">
    <source>
        <dbReference type="SAM" id="Coils"/>
    </source>
</evidence>
<evidence type="ECO:0000256" key="1">
    <source>
        <dbReference type="ARBA" id="ARBA00022723"/>
    </source>
</evidence>
<evidence type="ECO:0000313" key="8">
    <source>
        <dbReference type="EMBL" id="CAD7077262.1"/>
    </source>
</evidence>
<dbReference type="SUPFAM" id="SSF57716">
    <property type="entry name" value="Glucocorticoid receptor-like (DNA-binding domain)"/>
    <property type="match status" value="1"/>
</dbReference>
<evidence type="ECO:0000256" key="2">
    <source>
        <dbReference type="ARBA" id="ARBA00022771"/>
    </source>
</evidence>
<keyword evidence="6" id="KW-0175">Coiled coil</keyword>
<dbReference type="Proteomes" id="UP000594454">
    <property type="component" value="Chromosome 1"/>
</dbReference>